<comment type="caution">
    <text evidence="1">The sequence shown here is derived from an EMBL/GenBank/DDBJ whole genome shotgun (WGS) entry which is preliminary data.</text>
</comment>
<dbReference type="EMBL" id="QFPP01000007">
    <property type="protein sequence ID" value="PZQ77981.1"/>
    <property type="molecule type" value="Genomic_DNA"/>
</dbReference>
<protein>
    <submittedName>
        <fullName evidence="1">Uncharacterized protein</fullName>
    </submittedName>
</protein>
<proteinExistence type="predicted"/>
<name>A0A2W5QHF7_VARPD</name>
<dbReference type="AlphaFoldDB" id="A0A2W5QHF7"/>
<gene>
    <name evidence="1" type="ORF">DI563_02005</name>
</gene>
<evidence type="ECO:0000313" key="2">
    <source>
        <dbReference type="Proteomes" id="UP000249135"/>
    </source>
</evidence>
<accession>A0A2W5QHF7</accession>
<reference evidence="1 2" key="1">
    <citation type="submission" date="2017-08" db="EMBL/GenBank/DDBJ databases">
        <title>Infants hospitalized years apart are colonized by the same room-sourced microbial strains.</title>
        <authorList>
            <person name="Brooks B."/>
            <person name="Olm M.R."/>
            <person name="Firek B.A."/>
            <person name="Baker R."/>
            <person name="Thomas B.C."/>
            <person name="Morowitz M.J."/>
            <person name="Banfield J.F."/>
        </authorList>
    </citation>
    <scope>NUCLEOTIDE SEQUENCE [LARGE SCALE GENOMIC DNA]</scope>
    <source>
        <strain evidence="1">S2_005_003_R2_41</strain>
    </source>
</reference>
<evidence type="ECO:0000313" key="1">
    <source>
        <dbReference type="EMBL" id="PZQ77981.1"/>
    </source>
</evidence>
<sequence length="134" mass="14710">MADGTLRLSIDIEPRNAQAAFALFGAPGRAVALAALKDGAGAVKEPEPGAPKGGEWAKLAGMWCADPDFWLFLNMNFPNDTPVQSVNDAAMSIRVYCGIESRAELDHNPDALHLFNQHIRFPFMKWMQARGIRK</sequence>
<dbReference type="Proteomes" id="UP000249135">
    <property type="component" value="Unassembled WGS sequence"/>
</dbReference>
<organism evidence="1 2">
    <name type="scientific">Variovorax paradoxus</name>
    <dbReference type="NCBI Taxonomy" id="34073"/>
    <lineage>
        <taxon>Bacteria</taxon>
        <taxon>Pseudomonadati</taxon>
        <taxon>Pseudomonadota</taxon>
        <taxon>Betaproteobacteria</taxon>
        <taxon>Burkholderiales</taxon>
        <taxon>Comamonadaceae</taxon>
        <taxon>Variovorax</taxon>
    </lineage>
</organism>